<keyword evidence="1" id="KW-1133">Transmembrane helix</keyword>
<feature type="transmembrane region" description="Helical" evidence="1">
    <location>
        <begin position="102"/>
        <end position="119"/>
    </location>
</feature>
<evidence type="ECO:0000256" key="1">
    <source>
        <dbReference type="SAM" id="Phobius"/>
    </source>
</evidence>
<protein>
    <submittedName>
        <fullName evidence="2">Uncharacterized protein</fullName>
    </submittedName>
</protein>
<keyword evidence="1" id="KW-0812">Transmembrane</keyword>
<organism evidence="2">
    <name type="scientific">hydrothermal vent metagenome</name>
    <dbReference type="NCBI Taxonomy" id="652676"/>
    <lineage>
        <taxon>unclassified sequences</taxon>
        <taxon>metagenomes</taxon>
        <taxon>ecological metagenomes</taxon>
    </lineage>
</organism>
<gene>
    <name evidence="2" type="ORF">MNBD_DELTA01-1794</name>
</gene>
<dbReference type="AlphaFoldDB" id="A0A3B0RMJ0"/>
<feature type="transmembrane region" description="Helical" evidence="1">
    <location>
        <begin position="41"/>
        <end position="59"/>
    </location>
</feature>
<feature type="transmembrane region" description="Helical" evidence="1">
    <location>
        <begin position="125"/>
        <end position="141"/>
    </location>
</feature>
<reference evidence="2" key="1">
    <citation type="submission" date="2018-06" db="EMBL/GenBank/DDBJ databases">
        <authorList>
            <person name="Zhirakovskaya E."/>
        </authorList>
    </citation>
    <scope>NUCLEOTIDE SEQUENCE</scope>
</reference>
<dbReference type="EMBL" id="UOEA01000096">
    <property type="protein sequence ID" value="VAV85713.1"/>
    <property type="molecule type" value="Genomic_DNA"/>
</dbReference>
<feature type="transmembrane region" description="Helical" evidence="1">
    <location>
        <begin position="6"/>
        <end position="29"/>
    </location>
</feature>
<name>A0A3B0RMJ0_9ZZZZ</name>
<evidence type="ECO:0000313" key="2">
    <source>
        <dbReference type="EMBL" id="VAV85713.1"/>
    </source>
</evidence>
<sequence>MAVQLLGTLLILLVVPTNYGKALAFLVWWALTFRRITRQELVLFIVASIFFTFMNAVSLKQGVFVFRSPDLLGMPYYELFMWGFYLLHTLRMIGGPRPEASLKRACLVAIGYVLAFSLIPDQNLLLIVTACLLVLGLVFFHEPFDLAFTGYMIFIGALIEYAGVLSGQWHYPGIHVGGVPFWFITLWGGVGLLLRRLVLPVLGRI</sequence>
<proteinExistence type="predicted"/>
<accession>A0A3B0RMJ0</accession>
<feature type="transmembrane region" description="Helical" evidence="1">
    <location>
        <begin position="71"/>
        <end position="90"/>
    </location>
</feature>
<feature type="transmembrane region" description="Helical" evidence="1">
    <location>
        <begin position="148"/>
        <end position="167"/>
    </location>
</feature>
<keyword evidence="1" id="KW-0472">Membrane</keyword>
<feature type="transmembrane region" description="Helical" evidence="1">
    <location>
        <begin position="173"/>
        <end position="194"/>
    </location>
</feature>